<keyword evidence="1" id="KW-0472">Membrane</keyword>
<sequence>MTSFGREPGLAAACLAAIAVVVAVLVTAQPASHQRASFRRFGNVLETVSVIALIPLLMGSFGVYGELLGSFS</sequence>
<evidence type="ECO:0000259" key="2">
    <source>
        <dbReference type="Pfam" id="PF19053"/>
    </source>
</evidence>
<dbReference type="RefSeq" id="WP_286343367.1">
    <property type="nucleotide sequence ID" value="NZ_AP027732.1"/>
</dbReference>
<evidence type="ECO:0000313" key="4">
    <source>
        <dbReference type="Proteomes" id="UP001321486"/>
    </source>
</evidence>
<accession>A0ABM8GPD8</accession>
<name>A0ABM8GPD8_9MICO</name>
<dbReference type="InterPro" id="IPR044049">
    <property type="entry name" value="EccD_transm"/>
</dbReference>
<reference evidence="4" key="1">
    <citation type="journal article" date="2019" name="Int. J. Syst. Evol. Microbiol.">
        <title>The Global Catalogue of Microorganisms (GCM) 10K type strain sequencing project: providing services to taxonomists for standard genome sequencing and annotation.</title>
        <authorList>
            <consortium name="The Broad Institute Genomics Platform"/>
            <consortium name="The Broad Institute Genome Sequencing Center for Infectious Disease"/>
            <person name="Wu L."/>
            <person name="Ma J."/>
        </authorList>
    </citation>
    <scope>NUCLEOTIDE SEQUENCE [LARGE SCALE GENOMIC DNA]</scope>
    <source>
        <strain evidence="4">NBRC 108728</strain>
    </source>
</reference>
<keyword evidence="4" id="KW-1185">Reference proteome</keyword>
<keyword evidence="1" id="KW-1133">Transmembrane helix</keyword>
<organism evidence="3 4">
    <name type="scientific">Frondihabitans sucicola</name>
    <dbReference type="NCBI Taxonomy" id="1268041"/>
    <lineage>
        <taxon>Bacteria</taxon>
        <taxon>Bacillati</taxon>
        <taxon>Actinomycetota</taxon>
        <taxon>Actinomycetes</taxon>
        <taxon>Micrococcales</taxon>
        <taxon>Microbacteriaceae</taxon>
        <taxon>Frondihabitans</taxon>
    </lineage>
</organism>
<evidence type="ECO:0000313" key="3">
    <source>
        <dbReference type="EMBL" id="BDZ50315.1"/>
    </source>
</evidence>
<keyword evidence="1" id="KW-0812">Transmembrane</keyword>
<protein>
    <recommendedName>
        <fullName evidence="2">EccD-like transmembrane domain-containing protein</fullName>
    </recommendedName>
</protein>
<dbReference type="Pfam" id="PF19053">
    <property type="entry name" value="EccD"/>
    <property type="match status" value="1"/>
</dbReference>
<dbReference type="Proteomes" id="UP001321486">
    <property type="component" value="Chromosome"/>
</dbReference>
<evidence type="ECO:0000256" key="1">
    <source>
        <dbReference type="SAM" id="Phobius"/>
    </source>
</evidence>
<feature type="domain" description="EccD-like transmembrane" evidence="2">
    <location>
        <begin position="9"/>
        <end position="68"/>
    </location>
</feature>
<gene>
    <name evidence="3" type="ORF">GCM10025867_25560</name>
</gene>
<proteinExistence type="predicted"/>
<feature type="transmembrane region" description="Helical" evidence="1">
    <location>
        <begin position="44"/>
        <end position="64"/>
    </location>
</feature>
<dbReference type="EMBL" id="AP027732">
    <property type="protein sequence ID" value="BDZ50315.1"/>
    <property type="molecule type" value="Genomic_DNA"/>
</dbReference>